<evidence type="ECO:0000256" key="1">
    <source>
        <dbReference type="SAM" id="MobiDB-lite"/>
    </source>
</evidence>
<accession>A0A2W2GMQ8</accession>
<dbReference type="Proteomes" id="UP000248544">
    <property type="component" value="Unassembled WGS sequence"/>
</dbReference>
<dbReference type="AlphaFoldDB" id="A0A2W2GMQ8"/>
<evidence type="ECO:0000313" key="2">
    <source>
        <dbReference type="EMBL" id="PZG41325.1"/>
    </source>
</evidence>
<dbReference type="InterPro" id="IPR019239">
    <property type="entry name" value="VapB_antitoxin"/>
</dbReference>
<sequence length="77" mass="8569">MRTVIDVDKELLESAQRQLGTRTMKETVEAALRLVAERAGQPVDVRRRPIDGRRRPAEPGTPCAGRQSVETLWNASA</sequence>
<feature type="compositionally biased region" description="Basic and acidic residues" evidence="1">
    <location>
        <begin position="44"/>
        <end position="57"/>
    </location>
</feature>
<gene>
    <name evidence="2" type="ORF">C1I98_21435</name>
</gene>
<organism evidence="2 3">
    <name type="scientific">Spongiactinospora gelatinilytica</name>
    <dbReference type="NCBI Taxonomy" id="2666298"/>
    <lineage>
        <taxon>Bacteria</taxon>
        <taxon>Bacillati</taxon>
        <taxon>Actinomycetota</taxon>
        <taxon>Actinomycetes</taxon>
        <taxon>Streptosporangiales</taxon>
        <taxon>Streptosporangiaceae</taxon>
        <taxon>Spongiactinospora</taxon>
    </lineage>
</organism>
<feature type="compositionally biased region" description="Polar residues" evidence="1">
    <location>
        <begin position="68"/>
        <end position="77"/>
    </location>
</feature>
<comment type="caution">
    <text evidence="2">The sequence shown here is derived from an EMBL/GenBank/DDBJ whole genome shotgun (WGS) entry which is preliminary data.</text>
</comment>
<feature type="region of interest" description="Disordered" evidence="1">
    <location>
        <begin position="43"/>
        <end position="77"/>
    </location>
</feature>
<reference evidence="2 3" key="1">
    <citation type="submission" date="2018-01" db="EMBL/GenBank/DDBJ databases">
        <title>Draft genome sequence of Sphaerisporangium sp. 7K107.</title>
        <authorList>
            <person name="Sahin N."/>
            <person name="Saygin H."/>
            <person name="Ay H."/>
        </authorList>
    </citation>
    <scope>NUCLEOTIDE SEQUENCE [LARGE SCALE GENOMIC DNA]</scope>
    <source>
        <strain evidence="2 3">7K107</strain>
    </source>
</reference>
<protein>
    <submittedName>
        <fullName evidence="2">DUF2191 domain-containing protein</fullName>
    </submittedName>
</protein>
<proteinExistence type="predicted"/>
<dbReference type="EMBL" id="POUA01000175">
    <property type="protein sequence ID" value="PZG41325.1"/>
    <property type="molecule type" value="Genomic_DNA"/>
</dbReference>
<dbReference type="Pfam" id="PF09957">
    <property type="entry name" value="VapB_antitoxin"/>
    <property type="match status" value="1"/>
</dbReference>
<evidence type="ECO:0000313" key="3">
    <source>
        <dbReference type="Proteomes" id="UP000248544"/>
    </source>
</evidence>
<keyword evidence="3" id="KW-1185">Reference proteome</keyword>
<name>A0A2W2GMQ8_9ACTN</name>